<proteinExistence type="evidence at transcript level"/>
<feature type="region of interest" description="Disordered" evidence="1">
    <location>
        <begin position="38"/>
        <end position="79"/>
    </location>
</feature>
<dbReference type="EMBL" id="AK124069">
    <property type="protein sequence ID" value="BAC85765.1"/>
    <property type="molecule type" value="mRNA"/>
</dbReference>
<evidence type="ECO:0000313" key="2">
    <source>
        <dbReference type="EMBL" id="BAC85765.1"/>
    </source>
</evidence>
<reference evidence="2" key="1">
    <citation type="submission" date="2003-07" db="EMBL/GenBank/DDBJ databases">
        <title>NEDO human cDNA sequencing project.</title>
        <authorList>
            <person name="Suzuki O."/>
            <person name="Sasaki N."/>
            <person name="Aotsuka S."/>
            <person name="Shoji T."/>
            <person name="Ichihara T."/>
            <person name="Shiohata N."/>
            <person name="Matsumoto K."/>
            <person name="Hirano M."/>
            <person name="Sano S."/>
            <person name="Nomura R."/>
            <person name="Yoshikawa Y."/>
            <person name="Matsumura Y."/>
            <person name="Moriya S."/>
            <person name="Chiba E."/>
            <person name="Momiyama H."/>
            <person name="Onogawa S."/>
            <person name="Kaeriyama S."/>
            <person name="Satoh N."/>
            <person name="Matsunawa H."/>
            <person name="Takahashi E."/>
            <person name="Kataoka R."/>
            <person name="Kuga N."/>
            <person name="Kuroda A."/>
            <person name="Satoh I."/>
            <person name="Kamata K."/>
            <person name="Takami S."/>
            <person name="Terashima Y."/>
            <person name="Watanabe M."/>
            <person name="Sugiyama T."/>
            <person name="Irie R."/>
            <person name="Otsuki T."/>
            <person name="Sato H."/>
            <person name="Wakamatsu A."/>
            <person name="Ishii S."/>
            <person name="Yamamoto J."/>
            <person name="Isono Y."/>
            <person name="Kawai-Hio Y."/>
            <person name="Saito K."/>
            <person name="Nishikawa T."/>
            <person name="Kimura K."/>
            <person name="Yamashita H."/>
            <person name="Matsuo K."/>
            <person name="Nakamura Y."/>
            <person name="Sekine M."/>
            <person name="Kikuchi H."/>
            <person name="Kanda K."/>
            <person name="Wagatsuma M."/>
            <person name="Murakawa K."/>
            <person name="Kanehori K."/>
            <person name="Takahashi-Fujii A."/>
            <person name="Oshima A."/>
            <person name="Sugiyama A."/>
            <person name="Kawakami B."/>
            <person name="Suzuki Y."/>
            <person name="Sugano S."/>
            <person name="Nagahari K."/>
            <person name="Masuho Y."/>
            <person name="Nagai K."/>
            <person name="Isogai T."/>
        </authorList>
    </citation>
    <scope>NUCLEOTIDE SEQUENCE</scope>
    <source>
        <tissue evidence="2">Synovial membrane tissue</tissue>
    </source>
</reference>
<evidence type="ECO:0000256" key="1">
    <source>
        <dbReference type="SAM" id="MobiDB-lite"/>
    </source>
</evidence>
<feature type="compositionally biased region" description="Polar residues" evidence="1">
    <location>
        <begin position="44"/>
        <end position="60"/>
    </location>
</feature>
<feature type="compositionally biased region" description="Basic and acidic residues" evidence="1">
    <location>
        <begin position="61"/>
        <end position="70"/>
    </location>
</feature>
<protein>
    <submittedName>
        <fullName evidence="2">cDNA FLJ42075 fis, clone SYNOV2017055</fullName>
    </submittedName>
</protein>
<name>Q6ZVU5_HUMAN</name>
<sequence>MSMMSSRKTMKATIPPMMACPAHLRIFLEEDAVAPSTTRRQHWKQTQSNRTPSAWLLSTKQRGDQQDTNHKGTRTFSHCQSSSDWSGEIWGQRPELSALSLLLASYNSLVVLRQLPHAEVCPWSGNHPSRHSDPKNSDLLSLGGLALIPSTVLMSVSSKGASDVSPTMHFPYSEKR</sequence>
<organism evidence="2">
    <name type="scientific">Homo sapiens</name>
    <name type="common">Human</name>
    <dbReference type="NCBI Taxonomy" id="9606"/>
    <lineage>
        <taxon>Eukaryota</taxon>
        <taxon>Metazoa</taxon>
        <taxon>Chordata</taxon>
        <taxon>Craniata</taxon>
        <taxon>Vertebrata</taxon>
        <taxon>Euteleostomi</taxon>
        <taxon>Mammalia</taxon>
        <taxon>Eutheria</taxon>
        <taxon>Euarchontoglires</taxon>
        <taxon>Primates</taxon>
        <taxon>Haplorrhini</taxon>
        <taxon>Catarrhini</taxon>
        <taxon>Hominidae</taxon>
        <taxon>Homo</taxon>
    </lineage>
</organism>
<dbReference type="AlphaFoldDB" id="Q6ZVU5"/>
<accession>Q6ZVU5</accession>